<dbReference type="EC" id="2.3.1.286" evidence="3"/>
<evidence type="ECO:0000256" key="3">
    <source>
        <dbReference type="HAMAP-Rule" id="MF_01121"/>
    </source>
</evidence>
<reference evidence="6 7" key="1">
    <citation type="submission" date="2016-09" db="EMBL/GenBank/DDBJ databases">
        <title>Genome-resolved meta-omics ties microbial dynamics to process performance in biotechnology for thiocyanate degradation.</title>
        <authorList>
            <person name="Kantor R.S."/>
            <person name="Huddy R.J."/>
            <person name="Iyer R."/>
            <person name="Thomas B.C."/>
            <person name="Brown C.T."/>
            <person name="Anantharaman K."/>
            <person name="Tringe S."/>
            <person name="Hettich R.L."/>
            <person name="Harrison S.T."/>
            <person name="Banfield J.F."/>
        </authorList>
    </citation>
    <scope>NUCLEOTIDE SEQUENCE [LARGE SCALE GENOMIC DNA]</scope>
    <source>
        <strain evidence="6">59-99</strain>
    </source>
</reference>
<feature type="binding site" evidence="3 4">
    <location>
        <position position="152"/>
    </location>
    <ligand>
        <name>Zn(2+)</name>
        <dbReference type="ChEBI" id="CHEBI:29105"/>
    </ligand>
</feature>
<evidence type="ECO:0000259" key="5">
    <source>
        <dbReference type="PROSITE" id="PS50305"/>
    </source>
</evidence>
<dbReference type="HAMAP" id="MF_01121">
    <property type="entry name" value="Sirtuin_ClassIII"/>
    <property type="match status" value="1"/>
</dbReference>
<keyword evidence="3 4" id="KW-0862">Zinc</keyword>
<dbReference type="SUPFAM" id="SSF52467">
    <property type="entry name" value="DHS-like NAD/FAD-binding domain"/>
    <property type="match status" value="1"/>
</dbReference>
<dbReference type="STRING" id="1895771.BGO89_04640"/>
<dbReference type="InterPro" id="IPR003000">
    <property type="entry name" value="Sirtuin"/>
</dbReference>
<dbReference type="GO" id="GO:0005737">
    <property type="term" value="C:cytoplasm"/>
    <property type="evidence" value="ECO:0007669"/>
    <property type="project" value="UniProtKB-SubCell"/>
</dbReference>
<evidence type="ECO:0000313" key="7">
    <source>
        <dbReference type="Proteomes" id="UP000184233"/>
    </source>
</evidence>
<gene>
    <name evidence="3" type="primary">cobB</name>
    <name evidence="6" type="ORF">BGO89_04640</name>
</gene>
<dbReference type="Gene3D" id="3.30.1600.10">
    <property type="entry name" value="SIR2/SIRT2 'Small Domain"/>
    <property type="match status" value="1"/>
</dbReference>
<evidence type="ECO:0000256" key="1">
    <source>
        <dbReference type="ARBA" id="ARBA00022679"/>
    </source>
</evidence>
<feature type="binding site" evidence="3 4">
    <location>
        <position position="155"/>
    </location>
    <ligand>
        <name>Zn(2+)</name>
        <dbReference type="ChEBI" id="CHEBI:29105"/>
    </ligand>
</feature>
<dbReference type="InterPro" id="IPR027546">
    <property type="entry name" value="Sirtuin_class_III"/>
</dbReference>
<comment type="domain">
    <text evidence="3">2 residues (Tyr-69 and Arg-72) present in a large hydrophobic pocket are probably involved in substrate specificity. They are important for desuccinylation activity, but dispensable for deacetylation activity.</text>
</comment>
<feature type="domain" description="Deacetylase sirtuin-type" evidence="5">
    <location>
        <begin position="1"/>
        <end position="250"/>
    </location>
</feature>
<feature type="binding site" evidence="3">
    <location>
        <begin position="103"/>
        <end position="106"/>
    </location>
    <ligand>
        <name>NAD(+)</name>
        <dbReference type="ChEBI" id="CHEBI:57540"/>
    </ligand>
</feature>
<evidence type="ECO:0000313" key="6">
    <source>
        <dbReference type="EMBL" id="OJX60855.1"/>
    </source>
</evidence>
<comment type="function">
    <text evidence="3">NAD-dependent lysine deacetylase and desuccinylase that specifically removes acetyl and succinyl groups on target proteins. Modulates the activities of several proteins which are inactive in their acylated form.</text>
</comment>
<evidence type="ECO:0000256" key="4">
    <source>
        <dbReference type="PROSITE-ProRule" id="PRU00236"/>
    </source>
</evidence>
<comment type="cofactor">
    <cofactor evidence="3">
        <name>Zn(2+)</name>
        <dbReference type="ChEBI" id="CHEBI:29105"/>
    </cofactor>
    <text evidence="3">Binds 1 zinc ion per subunit.</text>
</comment>
<dbReference type="PANTHER" id="PTHR11085">
    <property type="entry name" value="NAD-DEPENDENT PROTEIN DEACYLASE SIRTUIN-5, MITOCHONDRIAL-RELATED"/>
    <property type="match status" value="1"/>
</dbReference>
<feature type="active site" description="Proton acceptor" evidence="3 4">
    <location>
        <position position="121"/>
    </location>
</feature>
<feature type="binding site" evidence="3">
    <location>
        <begin position="192"/>
        <end position="194"/>
    </location>
    <ligand>
        <name>NAD(+)</name>
        <dbReference type="ChEBI" id="CHEBI:57540"/>
    </ligand>
</feature>
<dbReference type="Pfam" id="PF02146">
    <property type="entry name" value="SIR2"/>
    <property type="match status" value="1"/>
</dbReference>
<dbReference type="NCBIfam" id="NF001753">
    <property type="entry name" value="PRK00481.1-3"/>
    <property type="match status" value="1"/>
</dbReference>
<dbReference type="CDD" id="cd01412">
    <property type="entry name" value="SIRT5_Af1_CobB"/>
    <property type="match status" value="1"/>
</dbReference>
<comment type="caution">
    <text evidence="6">The sequence shown here is derived from an EMBL/GenBank/DDBJ whole genome shotgun (WGS) entry which is preliminary data.</text>
</comment>
<feature type="binding site" evidence="3">
    <location>
        <begin position="218"/>
        <end position="220"/>
    </location>
    <ligand>
        <name>NAD(+)</name>
        <dbReference type="ChEBI" id="CHEBI:57540"/>
    </ligand>
</feature>
<keyword evidence="3 4" id="KW-0479">Metal-binding</keyword>
<feature type="binding site" evidence="3 4">
    <location>
        <position position="129"/>
    </location>
    <ligand>
        <name>Zn(2+)</name>
        <dbReference type="ChEBI" id="CHEBI:29105"/>
    </ligand>
</feature>
<organism evidence="6 7">
    <name type="scientific">Candidatus Kapaibacterium thiocyanatum</name>
    <dbReference type="NCBI Taxonomy" id="1895771"/>
    <lineage>
        <taxon>Bacteria</taxon>
        <taxon>Pseudomonadati</taxon>
        <taxon>Candidatus Kapaibacteriota</taxon>
        <taxon>Candidatus Kapaibacteriia</taxon>
        <taxon>Candidatus Kapaibacteriales</taxon>
        <taxon>Candidatus Kapaibacteriaceae</taxon>
        <taxon>Candidatus Kapaibacterium</taxon>
    </lineage>
</organism>
<keyword evidence="3" id="KW-0963">Cytoplasm</keyword>
<dbReference type="GO" id="GO:0008270">
    <property type="term" value="F:zinc ion binding"/>
    <property type="evidence" value="ECO:0007669"/>
    <property type="project" value="UniProtKB-UniRule"/>
</dbReference>
<keyword evidence="2 3" id="KW-0520">NAD</keyword>
<dbReference type="GO" id="GO:0017136">
    <property type="term" value="F:histone deacetylase activity, NAD-dependent"/>
    <property type="evidence" value="ECO:0007669"/>
    <property type="project" value="TreeGrafter"/>
</dbReference>
<feature type="binding site" evidence="3">
    <location>
        <position position="69"/>
    </location>
    <ligand>
        <name>substrate</name>
    </ligand>
</feature>
<dbReference type="InterPro" id="IPR026591">
    <property type="entry name" value="Sirtuin_cat_small_dom_sf"/>
</dbReference>
<name>A0A1M3L5N1_9BACT</name>
<feature type="binding site" evidence="3">
    <location>
        <position position="72"/>
    </location>
    <ligand>
        <name>substrate</name>
    </ligand>
</feature>
<comment type="subcellular location">
    <subcellularLocation>
        <location evidence="3">Cytoplasm</location>
    </subcellularLocation>
</comment>
<comment type="catalytic activity">
    <reaction evidence="3">
        <text>N(6)-succinyl-L-lysyl-[protein] + NAD(+) + H2O = 2''-O-succinyl-ADP-D-ribose + nicotinamide + L-lysyl-[protein]</text>
        <dbReference type="Rhea" id="RHEA:47668"/>
        <dbReference type="Rhea" id="RHEA-COMP:9752"/>
        <dbReference type="Rhea" id="RHEA-COMP:11877"/>
        <dbReference type="ChEBI" id="CHEBI:15377"/>
        <dbReference type="ChEBI" id="CHEBI:17154"/>
        <dbReference type="ChEBI" id="CHEBI:29969"/>
        <dbReference type="ChEBI" id="CHEBI:57540"/>
        <dbReference type="ChEBI" id="CHEBI:87830"/>
        <dbReference type="ChEBI" id="CHEBI:87832"/>
    </reaction>
</comment>
<feature type="binding site" evidence="3">
    <location>
        <begin position="25"/>
        <end position="44"/>
    </location>
    <ligand>
        <name>NAD(+)</name>
        <dbReference type="ChEBI" id="CHEBI:57540"/>
    </ligand>
</feature>
<comment type="similarity">
    <text evidence="3">Belongs to the sirtuin family. Class III subfamily.</text>
</comment>
<feature type="binding site" evidence="3 4">
    <location>
        <position position="132"/>
    </location>
    <ligand>
        <name>Zn(2+)</name>
        <dbReference type="ChEBI" id="CHEBI:29105"/>
    </ligand>
</feature>
<sequence length="258" mass="28317">MPEIDPFDTVAERLSEARHVAVLTGAGISAESGVATFRDPDGLWAKFSPQELASMDGFLANPQRVWEWYRYRREVIDGVEPNAGHRALAELQRWVPGITVITQNVDRLHQRAGSRTVLEVHGNLVENKCSVCGEAAADEPNAGDAAEGLPRCRHCDGLLRPNVVWFGEDLPEDVFREAEEAATDADVFLSIGTSAEVYPAAGLPLLARRHGAFVVEINPNVTSLSQYAHHSIRMTSGTALPAIVERLVEFRQQSRQPS</sequence>
<dbReference type="PANTHER" id="PTHR11085:SF4">
    <property type="entry name" value="NAD-DEPENDENT PROTEIN DEACYLASE"/>
    <property type="match status" value="1"/>
</dbReference>
<dbReference type="GO" id="GO:0070403">
    <property type="term" value="F:NAD+ binding"/>
    <property type="evidence" value="ECO:0007669"/>
    <property type="project" value="UniProtKB-UniRule"/>
</dbReference>
<dbReference type="PROSITE" id="PS50305">
    <property type="entry name" value="SIRTUIN"/>
    <property type="match status" value="1"/>
</dbReference>
<dbReference type="GO" id="GO:0036054">
    <property type="term" value="F:protein-malonyllysine demalonylase activity"/>
    <property type="evidence" value="ECO:0007669"/>
    <property type="project" value="InterPro"/>
</dbReference>
<dbReference type="AlphaFoldDB" id="A0A1M3L5N1"/>
<protein>
    <recommendedName>
        <fullName evidence="3">NAD-dependent protein deacylase</fullName>
        <ecNumber evidence="3">2.3.1.286</ecNumber>
    </recommendedName>
    <alternativeName>
        <fullName evidence="3">Regulatory protein SIR2 homolog</fullName>
    </alternativeName>
</protein>
<dbReference type="GO" id="GO:0036055">
    <property type="term" value="F:protein-succinyllysine desuccinylase activity"/>
    <property type="evidence" value="ECO:0007669"/>
    <property type="project" value="UniProtKB-UniRule"/>
</dbReference>
<comment type="catalytic activity">
    <reaction evidence="3">
        <text>N(6)-acetyl-L-lysyl-[protein] + NAD(+) + H2O = 2''-O-acetyl-ADP-D-ribose + nicotinamide + L-lysyl-[protein]</text>
        <dbReference type="Rhea" id="RHEA:43636"/>
        <dbReference type="Rhea" id="RHEA-COMP:9752"/>
        <dbReference type="Rhea" id="RHEA-COMP:10731"/>
        <dbReference type="ChEBI" id="CHEBI:15377"/>
        <dbReference type="ChEBI" id="CHEBI:17154"/>
        <dbReference type="ChEBI" id="CHEBI:29969"/>
        <dbReference type="ChEBI" id="CHEBI:57540"/>
        <dbReference type="ChEBI" id="CHEBI:61930"/>
        <dbReference type="ChEBI" id="CHEBI:83767"/>
        <dbReference type="EC" id="2.3.1.286"/>
    </reaction>
</comment>
<feature type="binding site" evidence="3">
    <location>
        <position position="236"/>
    </location>
    <ligand>
        <name>NAD(+)</name>
        <dbReference type="ChEBI" id="CHEBI:57540"/>
    </ligand>
</feature>
<evidence type="ECO:0000256" key="2">
    <source>
        <dbReference type="ARBA" id="ARBA00023027"/>
    </source>
</evidence>
<dbReference type="EMBL" id="MKVH01000003">
    <property type="protein sequence ID" value="OJX60855.1"/>
    <property type="molecule type" value="Genomic_DNA"/>
</dbReference>
<keyword evidence="1" id="KW-0808">Transferase</keyword>
<accession>A0A1M3L5N1</accession>
<dbReference type="InterPro" id="IPR050134">
    <property type="entry name" value="NAD-dep_sirtuin_deacylases"/>
</dbReference>
<dbReference type="Proteomes" id="UP000184233">
    <property type="component" value="Unassembled WGS sequence"/>
</dbReference>
<dbReference type="InterPro" id="IPR029035">
    <property type="entry name" value="DHS-like_NAD/FAD-binding_dom"/>
</dbReference>
<dbReference type="Gene3D" id="3.40.50.1220">
    <property type="entry name" value="TPP-binding domain"/>
    <property type="match status" value="1"/>
</dbReference>
<dbReference type="InterPro" id="IPR026590">
    <property type="entry name" value="Ssirtuin_cat_dom"/>
</dbReference>
<proteinExistence type="inferred from homology"/>